<evidence type="ECO:0000313" key="2">
    <source>
        <dbReference type="EMBL" id="EWY36960.1"/>
    </source>
</evidence>
<dbReference type="EMBL" id="AVFL01000033">
    <property type="protein sequence ID" value="EWY36960.1"/>
    <property type="molecule type" value="Genomic_DNA"/>
</dbReference>
<keyword evidence="3" id="KW-1185">Reference proteome</keyword>
<gene>
    <name evidence="2" type="ORF">N825_22880</name>
</gene>
<protein>
    <submittedName>
        <fullName evidence="2">Uncharacterized protein</fullName>
    </submittedName>
</protein>
<evidence type="ECO:0000256" key="1">
    <source>
        <dbReference type="SAM" id="Phobius"/>
    </source>
</evidence>
<organism evidence="2 3">
    <name type="scientific">Skermanella stibiiresistens SB22</name>
    <dbReference type="NCBI Taxonomy" id="1385369"/>
    <lineage>
        <taxon>Bacteria</taxon>
        <taxon>Pseudomonadati</taxon>
        <taxon>Pseudomonadota</taxon>
        <taxon>Alphaproteobacteria</taxon>
        <taxon>Rhodospirillales</taxon>
        <taxon>Azospirillaceae</taxon>
        <taxon>Skermanella</taxon>
    </lineage>
</organism>
<accession>W9GSU0</accession>
<reference evidence="2 3" key="1">
    <citation type="submission" date="2013-08" db="EMBL/GenBank/DDBJ databases">
        <title>The genome sequence of Skermanella stibiiresistens.</title>
        <authorList>
            <person name="Zhu W."/>
            <person name="Wang G."/>
        </authorList>
    </citation>
    <scope>NUCLEOTIDE SEQUENCE [LARGE SCALE GENOMIC DNA]</scope>
    <source>
        <strain evidence="2 3">SB22</strain>
    </source>
</reference>
<feature type="transmembrane region" description="Helical" evidence="1">
    <location>
        <begin position="54"/>
        <end position="75"/>
    </location>
</feature>
<dbReference type="Proteomes" id="UP000019486">
    <property type="component" value="Unassembled WGS sequence"/>
</dbReference>
<proteinExistence type="predicted"/>
<evidence type="ECO:0000313" key="3">
    <source>
        <dbReference type="Proteomes" id="UP000019486"/>
    </source>
</evidence>
<dbReference type="AlphaFoldDB" id="W9GSU0"/>
<feature type="transmembrane region" description="Helical" evidence="1">
    <location>
        <begin position="30"/>
        <end position="47"/>
    </location>
</feature>
<name>W9GSU0_9PROT</name>
<keyword evidence="1" id="KW-0472">Membrane</keyword>
<keyword evidence="1" id="KW-0812">Transmembrane</keyword>
<keyword evidence="1" id="KW-1133">Transmembrane helix</keyword>
<comment type="caution">
    <text evidence="2">The sequence shown here is derived from an EMBL/GenBank/DDBJ whole genome shotgun (WGS) entry which is preliminary data.</text>
</comment>
<sequence>MGTALLCALAFGVPIGWIAAWFVHTARGGWRSLLFAFGLVSSALATVQRAGVGPMAGAVMVLAGAGIGVLGYWAFVTHAQGGQTGRRPRDGSQSIG</sequence>
<dbReference type="STRING" id="1385369.N825_22880"/>